<feature type="transmembrane region" description="Helical" evidence="5">
    <location>
        <begin position="109"/>
        <end position="129"/>
    </location>
</feature>
<evidence type="ECO:0000256" key="1">
    <source>
        <dbReference type="ARBA" id="ARBA00004141"/>
    </source>
</evidence>
<evidence type="ECO:0000313" key="8">
    <source>
        <dbReference type="Proteomes" id="UP000197666"/>
    </source>
</evidence>
<accession>A0A505I6Y6</accession>
<dbReference type="VEuPathDB" id="FungiDB:M747DRAFT_315194"/>
<dbReference type="InterPro" id="IPR011701">
    <property type="entry name" value="MFS"/>
</dbReference>
<evidence type="ECO:0000256" key="5">
    <source>
        <dbReference type="SAM" id="Phobius"/>
    </source>
</evidence>
<dbReference type="EMBL" id="NKJJ02000006">
    <property type="protein sequence ID" value="TPR03765.1"/>
    <property type="molecule type" value="Genomic_DNA"/>
</dbReference>
<evidence type="ECO:0000313" key="7">
    <source>
        <dbReference type="EMBL" id="TPR03765.1"/>
    </source>
</evidence>
<evidence type="ECO:0000256" key="2">
    <source>
        <dbReference type="ARBA" id="ARBA00022692"/>
    </source>
</evidence>
<feature type="transmembrane region" description="Helical" evidence="5">
    <location>
        <begin position="46"/>
        <end position="69"/>
    </location>
</feature>
<dbReference type="InterPro" id="IPR020846">
    <property type="entry name" value="MFS_dom"/>
</dbReference>
<keyword evidence="2 5" id="KW-0812">Transmembrane</keyword>
<feature type="transmembrane region" description="Helical" evidence="5">
    <location>
        <begin position="397"/>
        <end position="423"/>
    </location>
</feature>
<dbReference type="GO" id="GO:0005886">
    <property type="term" value="C:plasma membrane"/>
    <property type="evidence" value="ECO:0007669"/>
    <property type="project" value="TreeGrafter"/>
</dbReference>
<dbReference type="PANTHER" id="PTHR23502">
    <property type="entry name" value="MAJOR FACILITATOR SUPERFAMILY"/>
    <property type="match status" value="1"/>
</dbReference>
<feature type="transmembrane region" description="Helical" evidence="5">
    <location>
        <begin position="318"/>
        <end position="337"/>
    </location>
</feature>
<dbReference type="GO" id="GO:0022857">
    <property type="term" value="F:transmembrane transporter activity"/>
    <property type="evidence" value="ECO:0007669"/>
    <property type="project" value="InterPro"/>
</dbReference>
<dbReference type="VEuPathDB" id="FungiDB:ASPNIDRAFT2_1187021"/>
<keyword evidence="4 5" id="KW-0472">Membrane</keyword>
<feature type="transmembrane region" description="Helical" evidence="5">
    <location>
        <begin position="135"/>
        <end position="155"/>
    </location>
</feature>
<feature type="transmembrane region" description="Helical" evidence="5">
    <location>
        <begin position="270"/>
        <end position="298"/>
    </location>
</feature>
<dbReference type="Pfam" id="PF07690">
    <property type="entry name" value="MFS_1"/>
    <property type="match status" value="1"/>
</dbReference>
<feature type="transmembrane region" description="Helical" evidence="5">
    <location>
        <begin position="175"/>
        <end position="194"/>
    </location>
</feature>
<dbReference type="Gene3D" id="1.20.1250.20">
    <property type="entry name" value="MFS general substrate transporter like domains"/>
    <property type="match status" value="1"/>
</dbReference>
<dbReference type="PROSITE" id="PS50850">
    <property type="entry name" value="MFS"/>
    <property type="match status" value="1"/>
</dbReference>
<feature type="domain" description="Major facilitator superfamily (MFS) profile" evidence="6">
    <location>
        <begin position="1"/>
        <end position="490"/>
    </location>
</feature>
<evidence type="ECO:0000256" key="3">
    <source>
        <dbReference type="ARBA" id="ARBA00022989"/>
    </source>
</evidence>
<feature type="transmembrane region" description="Helical" evidence="5">
    <location>
        <begin position="435"/>
        <end position="456"/>
    </location>
</feature>
<evidence type="ECO:0000259" key="6">
    <source>
        <dbReference type="PROSITE" id="PS50850"/>
    </source>
</evidence>
<dbReference type="PANTHER" id="PTHR23502:SF22">
    <property type="entry name" value="MAJOR FACILITATOR SUPERFAMILY (MFS) PROFILE DOMAIN-CONTAINING PROTEIN"/>
    <property type="match status" value="1"/>
</dbReference>
<comment type="caution">
    <text evidence="7">The sequence shown here is derived from an EMBL/GenBank/DDBJ whole genome shotgun (WGS) entry which is preliminary data.</text>
</comment>
<keyword evidence="3 5" id="KW-1133">Transmembrane helix</keyword>
<feature type="transmembrane region" description="Helical" evidence="5">
    <location>
        <begin position="81"/>
        <end position="102"/>
    </location>
</feature>
<name>A0A505I6Y6_ASPNG</name>
<dbReference type="VEuPathDB" id="FungiDB:An04g04160"/>
<protein>
    <recommendedName>
        <fullName evidence="6">Major facilitator superfamily (MFS) profile domain-containing protein</fullName>
    </recommendedName>
</protein>
<organism evidence="7 8">
    <name type="scientific">Aspergillus niger</name>
    <dbReference type="NCBI Taxonomy" id="5061"/>
    <lineage>
        <taxon>Eukaryota</taxon>
        <taxon>Fungi</taxon>
        <taxon>Dikarya</taxon>
        <taxon>Ascomycota</taxon>
        <taxon>Pezizomycotina</taxon>
        <taxon>Eurotiomycetes</taxon>
        <taxon>Eurotiomycetidae</taxon>
        <taxon>Eurotiales</taxon>
        <taxon>Aspergillaceae</taxon>
        <taxon>Aspergillus</taxon>
        <taxon>Aspergillus subgen. Circumdati</taxon>
    </lineage>
</organism>
<gene>
    <name evidence="7" type="ORF">CAN33_001770</name>
</gene>
<evidence type="ECO:0000256" key="4">
    <source>
        <dbReference type="ARBA" id="ARBA00023136"/>
    </source>
</evidence>
<feature type="transmembrane region" description="Helical" evidence="5">
    <location>
        <begin position="206"/>
        <end position="227"/>
    </location>
</feature>
<feature type="transmembrane region" description="Helical" evidence="5">
    <location>
        <begin position="462"/>
        <end position="486"/>
    </location>
</feature>
<feature type="transmembrane region" description="Helical" evidence="5">
    <location>
        <begin position="372"/>
        <end position="391"/>
    </location>
</feature>
<reference evidence="8" key="1">
    <citation type="submission" date="2018-10" db="EMBL/GenBank/DDBJ databases">
        <title>FDA dAtabase for Regulatory Grade micrObial Sequences (FDA-ARGOS): Supporting development and validation of Infectious Disease Dx tests.</title>
        <authorList>
            <person name="Kerrigan L."/>
            <person name="Tallon L."/>
            <person name="Sadzewicz L."/>
            <person name="Sengamalay N."/>
            <person name="Ott S."/>
            <person name="Godinez A."/>
            <person name="Nagaraj S."/>
            <person name="Vavikolanu K."/>
            <person name="Nadendla S."/>
            <person name="George J."/>
            <person name="Sichtig H."/>
        </authorList>
    </citation>
    <scope>NUCLEOTIDE SEQUENCE [LARGE SCALE GENOMIC DNA]</scope>
    <source>
        <strain evidence="8">FDAARGOS_311</strain>
    </source>
</reference>
<comment type="subcellular location">
    <subcellularLocation>
        <location evidence="1">Membrane</location>
        <topology evidence="1">Multi-pass membrane protein</topology>
    </subcellularLocation>
</comment>
<dbReference type="Proteomes" id="UP000197666">
    <property type="component" value="Unassembled WGS sequence"/>
</dbReference>
<dbReference type="InterPro" id="IPR036259">
    <property type="entry name" value="MFS_trans_sf"/>
</dbReference>
<dbReference type="SUPFAM" id="SSF103473">
    <property type="entry name" value="MFS general substrate transporter"/>
    <property type="match status" value="1"/>
</dbReference>
<sequence>MIDEEKTQEVVHGLKTTPDGLILDPQPSDDPNDPLNWKPSRKARILSIWAIACFSSQATCMTNMQGSYLQAPLYHKTATQISLSVSCGLIGIMVGSILVVPLSRRYGSCFCLFWSTIGILFAAVWSAMMTSSSDYIPFLISRLFAGLCAGVPLILGSEFVMRAFFRHQRGKCLHILHIPFLMGVSIGPTLGAYIDARASWTVSFWYTVPLNGVLALVILIFLEEAIYAEGEQKRQSFLQRKWNMYVRGRAIPPQLRASWKNMKTTSLSDITLVSFSPVSIIIGFFIMVDFGFATMAIVLGVNFLEAPRDDGGYAMSKISMASFTLTQAIGTALAELYGHFISDRLPLYLSHRKSKTQDIEPTEWRPEYRLHCLWIPVIMLPVGLGLFGASLEYHYHWVLLALGFLLLTFGAISLLPVAMTYLCDCFPNYVSEVSAGMGVWRLILGLLSTVFITPWNDRVGPGWLFGSAGLITLPAFGGVMFLMVFGRQVRQMGFRRLRS</sequence>
<dbReference type="AlphaFoldDB" id="A0A505I6Y6"/>
<dbReference type="VEuPathDB" id="FungiDB:ATCC64974_43330"/>
<proteinExistence type="predicted"/>